<reference evidence="9 10" key="1">
    <citation type="journal article" date="2018" name="BMC Genomics">
        <title>Genomic comparison of Trypanosoma conorhini and Trypanosoma rangeli to Trypanosoma cruzi strains of high and low virulence.</title>
        <authorList>
            <person name="Bradwell K.R."/>
            <person name="Koparde V.N."/>
            <person name="Matveyev A.V."/>
            <person name="Serrano M.G."/>
            <person name="Alves J.M."/>
            <person name="Parikh H."/>
            <person name="Huang B."/>
            <person name="Lee V."/>
            <person name="Espinosa-Alvarez O."/>
            <person name="Ortiz P.A."/>
            <person name="Costa-Martins A.G."/>
            <person name="Teixeira M.M."/>
            <person name="Buck G.A."/>
        </authorList>
    </citation>
    <scope>NUCLEOTIDE SEQUENCE [LARGE SCALE GENOMIC DNA]</scope>
    <source>
        <strain evidence="9 10">AM80</strain>
    </source>
</reference>
<comment type="caution">
    <text evidence="9">The sequence shown here is derived from an EMBL/GenBank/DDBJ whole genome shotgun (WGS) entry which is preliminary data.</text>
</comment>
<dbReference type="PANTHER" id="PTHR10281:SF72">
    <property type="entry name" value="NEUDESIN"/>
    <property type="match status" value="1"/>
</dbReference>
<evidence type="ECO:0000256" key="2">
    <source>
        <dbReference type="ARBA" id="ARBA00022617"/>
    </source>
</evidence>
<dbReference type="VEuPathDB" id="TriTrypDB:TRSC58_02562"/>
<keyword evidence="4" id="KW-0256">Endoplasmic reticulum</keyword>
<dbReference type="GO" id="GO:0005783">
    <property type="term" value="C:endoplasmic reticulum"/>
    <property type="evidence" value="ECO:0007669"/>
    <property type="project" value="UniProtKB-SubCell"/>
</dbReference>
<dbReference type="InterPro" id="IPR050577">
    <property type="entry name" value="MAPR/NEUFC/NENF-like"/>
</dbReference>
<keyword evidence="3" id="KW-0479">Metal-binding</keyword>
<dbReference type="GO" id="GO:0046872">
    <property type="term" value="F:metal ion binding"/>
    <property type="evidence" value="ECO:0007669"/>
    <property type="project" value="UniProtKB-KW"/>
</dbReference>
<dbReference type="Gene3D" id="3.10.120.10">
    <property type="entry name" value="Cytochrome b5-like heme/steroid binding domain"/>
    <property type="match status" value="1"/>
</dbReference>
<gene>
    <name evidence="9" type="ORF">TraAM80_08134</name>
</gene>
<keyword evidence="10" id="KW-1185">Reference proteome</keyword>
<feature type="transmembrane region" description="Helical" evidence="7">
    <location>
        <begin position="12"/>
        <end position="30"/>
    </location>
</feature>
<protein>
    <recommendedName>
        <fullName evidence="8">Cytochrome b5 heme-binding domain-containing protein</fullName>
    </recommendedName>
</protein>
<proteinExistence type="inferred from homology"/>
<comment type="similarity">
    <text evidence="6">Belongs to the cytochrome b5 family. MAPR subfamily.</text>
</comment>
<evidence type="ECO:0000256" key="4">
    <source>
        <dbReference type="ARBA" id="ARBA00022824"/>
    </source>
</evidence>
<organism evidence="9 10">
    <name type="scientific">Trypanosoma rangeli</name>
    <dbReference type="NCBI Taxonomy" id="5698"/>
    <lineage>
        <taxon>Eukaryota</taxon>
        <taxon>Discoba</taxon>
        <taxon>Euglenozoa</taxon>
        <taxon>Kinetoplastea</taxon>
        <taxon>Metakinetoplastina</taxon>
        <taxon>Trypanosomatida</taxon>
        <taxon>Trypanosomatidae</taxon>
        <taxon>Trypanosoma</taxon>
        <taxon>Herpetosoma</taxon>
    </lineage>
</organism>
<dbReference type="Pfam" id="PF00173">
    <property type="entry name" value="Cyt-b5"/>
    <property type="match status" value="1"/>
</dbReference>
<accession>A0A3R7RC54</accession>
<keyword evidence="2" id="KW-0349">Heme</keyword>
<keyword evidence="7" id="KW-0812">Transmembrane</keyword>
<evidence type="ECO:0000256" key="5">
    <source>
        <dbReference type="ARBA" id="ARBA00023004"/>
    </source>
</evidence>
<dbReference type="SMART" id="SM01117">
    <property type="entry name" value="Cyt-b5"/>
    <property type="match status" value="1"/>
</dbReference>
<dbReference type="SUPFAM" id="SSF55856">
    <property type="entry name" value="Cytochrome b5-like heme/steroid binding domain"/>
    <property type="match status" value="1"/>
</dbReference>
<evidence type="ECO:0000259" key="8">
    <source>
        <dbReference type="SMART" id="SM01117"/>
    </source>
</evidence>
<dbReference type="RefSeq" id="XP_029235260.1">
    <property type="nucleotide sequence ID" value="XM_029384894.1"/>
</dbReference>
<dbReference type="OMA" id="KYPVVGW"/>
<dbReference type="PANTHER" id="PTHR10281">
    <property type="entry name" value="MEMBRANE-ASSOCIATED PROGESTERONE RECEPTOR COMPONENT-RELATED"/>
    <property type="match status" value="1"/>
</dbReference>
<dbReference type="EMBL" id="MKGL01000380">
    <property type="protein sequence ID" value="RNE99541.1"/>
    <property type="molecule type" value="Genomic_DNA"/>
</dbReference>
<evidence type="ECO:0000256" key="1">
    <source>
        <dbReference type="ARBA" id="ARBA00004240"/>
    </source>
</evidence>
<evidence type="ECO:0000256" key="3">
    <source>
        <dbReference type="ARBA" id="ARBA00022723"/>
    </source>
</evidence>
<dbReference type="OrthoDB" id="547796at2759"/>
<dbReference type="InterPro" id="IPR001199">
    <property type="entry name" value="Cyt_B5-like_heme/steroid-bd"/>
</dbReference>
<dbReference type="GO" id="GO:0016020">
    <property type="term" value="C:membrane"/>
    <property type="evidence" value="ECO:0007669"/>
    <property type="project" value="TreeGrafter"/>
</dbReference>
<evidence type="ECO:0000256" key="7">
    <source>
        <dbReference type="SAM" id="Phobius"/>
    </source>
</evidence>
<evidence type="ECO:0000313" key="9">
    <source>
        <dbReference type="EMBL" id="RNE99541.1"/>
    </source>
</evidence>
<keyword evidence="7" id="KW-0472">Membrane</keyword>
<feature type="domain" description="Cytochrome b5 heme-binding" evidence="8">
    <location>
        <begin position="69"/>
        <end position="163"/>
    </location>
</feature>
<dbReference type="AlphaFoldDB" id="A0A3R7RC54"/>
<dbReference type="GeneID" id="40332067"/>
<keyword evidence="7" id="KW-1133">Transmembrane helix</keyword>
<sequence length="180" mass="20518">MHQLRSGETAKVVCLIIVAAASGILLRNLFLCYKNRQCGKEDRPEGNCIFGRKKKVLIRPVSAIECRGFTKEELQEYDGIRKSDIYVSVKGVVYEVAPQLYGPGKSYHVYAGREISRCLAKSDVSSKEANKDWEHGFSKEEMAVLDWWANKFNSKYPVVGWFVPDKDFYTETHDTIPQSL</sequence>
<name>A0A3R7RC54_TRYRA</name>
<keyword evidence="5" id="KW-0408">Iron</keyword>
<evidence type="ECO:0000313" key="10">
    <source>
        <dbReference type="Proteomes" id="UP000283634"/>
    </source>
</evidence>
<dbReference type="Proteomes" id="UP000283634">
    <property type="component" value="Unassembled WGS sequence"/>
</dbReference>
<evidence type="ECO:0000256" key="6">
    <source>
        <dbReference type="ARBA" id="ARBA00038357"/>
    </source>
</evidence>
<comment type="subcellular location">
    <subcellularLocation>
        <location evidence="1">Endoplasmic reticulum</location>
    </subcellularLocation>
</comment>
<dbReference type="InterPro" id="IPR036400">
    <property type="entry name" value="Cyt_B5-like_heme/steroid_sf"/>
</dbReference>